<dbReference type="InterPro" id="IPR036163">
    <property type="entry name" value="HMA_dom_sf"/>
</dbReference>
<feature type="domain" description="HMA" evidence="1">
    <location>
        <begin position="1"/>
        <end position="63"/>
    </location>
</feature>
<dbReference type="EMBL" id="QFPN01000004">
    <property type="protein sequence ID" value="PZQ16102.1"/>
    <property type="molecule type" value="Genomic_DNA"/>
</dbReference>
<dbReference type="GO" id="GO:0046872">
    <property type="term" value="F:metal ion binding"/>
    <property type="evidence" value="ECO:0007669"/>
    <property type="project" value="InterPro"/>
</dbReference>
<comment type="caution">
    <text evidence="2">The sequence shown here is derived from an EMBL/GenBank/DDBJ whole genome shotgun (WGS) entry which is preliminary data.</text>
</comment>
<dbReference type="Gene3D" id="3.30.70.100">
    <property type="match status" value="1"/>
</dbReference>
<evidence type="ECO:0000313" key="3">
    <source>
        <dbReference type="Proteomes" id="UP000249577"/>
    </source>
</evidence>
<dbReference type="CDD" id="cd00371">
    <property type="entry name" value="HMA"/>
    <property type="match status" value="1"/>
</dbReference>
<evidence type="ECO:0000313" key="2">
    <source>
        <dbReference type="EMBL" id="PZQ16102.1"/>
    </source>
</evidence>
<sequence length="68" mass="6914">MIVLDVSGMKGEACAKKVQEAVSARDPAATVVVSQNAGRLSADTTLSPDEAVEAVRSAGYGAVFAFKA</sequence>
<gene>
    <name evidence="2" type="ORF">DI565_09925</name>
</gene>
<name>A0A2W5KGM3_ANCNO</name>
<dbReference type="AlphaFoldDB" id="A0A2W5KGM3"/>
<dbReference type="PROSITE" id="PS50846">
    <property type="entry name" value="HMA_2"/>
    <property type="match status" value="1"/>
</dbReference>
<reference evidence="2 3" key="1">
    <citation type="submission" date="2017-08" db="EMBL/GenBank/DDBJ databases">
        <title>Infants hospitalized years apart are colonized by the same room-sourced microbial strains.</title>
        <authorList>
            <person name="Brooks B."/>
            <person name="Olm M.R."/>
            <person name="Firek B.A."/>
            <person name="Baker R."/>
            <person name="Thomas B.C."/>
            <person name="Morowitz M.J."/>
            <person name="Banfield J.F."/>
        </authorList>
    </citation>
    <scope>NUCLEOTIDE SEQUENCE [LARGE SCALE GENOMIC DNA]</scope>
    <source>
        <strain evidence="2">S2_005_003_R2_43</strain>
    </source>
</reference>
<protein>
    <submittedName>
        <fullName evidence="2">Heavy metal transporter</fullName>
    </submittedName>
</protein>
<accession>A0A2W5KGM3</accession>
<dbReference type="Pfam" id="PF00403">
    <property type="entry name" value="HMA"/>
    <property type="match status" value="1"/>
</dbReference>
<proteinExistence type="predicted"/>
<dbReference type="SUPFAM" id="SSF55008">
    <property type="entry name" value="HMA, heavy metal-associated domain"/>
    <property type="match status" value="1"/>
</dbReference>
<evidence type="ECO:0000259" key="1">
    <source>
        <dbReference type="PROSITE" id="PS50846"/>
    </source>
</evidence>
<dbReference type="Proteomes" id="UP000249577">
    <property type="component" value="Unassembled WGS sequence"/>
</dbReference>
<organism evidence="2 3">
    <name type="scientific">Ancylobacter novellus</name>
    <name type="common">Thiobacillus novellus</name>
    <dbReference type="NCBI Taxonomy" id="921"/>
    <lineage>
        <taxon>Bacteria</taxon>
        <taxon>Pseudomonadati</taxon>
        <taxon>Pseudomonadota</taxon>
        <taxon>Alphaproteobacteria</taxon>
        <taxon>Hyphomicrobiales</taxon>
        <taxon>Xanthobacteraceae</taxon>
        <taxon>Ancylobacter</taxon>
    </lineage>
</organism>
<dbReference type="InterPro" id="IPR006121">
    <property type="entry name" value="HMA_dom"/>
</dbReference>